<dbReference type="Pfam" id="PF13822">
    <property type="entry name" value="ACC_epsilon"/>
    <property type="match status" value="1"/>
</dbReference>
<dbReference type="GO" id="GO:0004658">
    <property type="term" value="F:propionyl-CoA carboxylase activity"/>
    <property type="evidence" value="ECO:0007669"/>
    <property type="project" value="InterPro"/>
</dbReference>
<evidence type="ECO:0000313" key="1">
    <source>
        <dbReference type="EMBL" id="XBH22320.1"/>
    </source>
</evidence>
<name>A0AAU7DYG4_9MICO</name>
<dbReference type="AlphaFoldDB" id="A0AAU7DYG4"/>
<dbReference type="EMBL" id="CP146203">
    <property type="protein sequence ID" value="XBH22320.1"/>
    <property type="molecule type" value="Genomic_DNA"/>
</dbReference>
<dbReference type="GO" id="GO:0003989">
    <property type="term" value="F:acetyl-CoA carboxylase activity"/>
    <property type="evidence" value="ECO:0007669"/>
    <property type="project" value="InterPro"/>
</dbReference>
<dbReference type="InterPro" id="IPR032716">
    <property type="entry name" value="ACC_epsilon"/>
</dbReference>
<protein>
    <submittedName>
        <fullName evidence="1">Acyl-CoA carboxylase epsilon subunit</fullName>
    </submittedName>
</protein>
<proteinExistence type="predicted"/>
<sequence length="80" mass="8503">MNTQDAPLDPTTSAAVQVVGGLPNDIEVAALVAGLAAVASGTEEVLEEPLAPSQWQNRARRLNAQPLARGADQWRWSAHF</sequence>
<gene>
    <name evidence="1" type="ORF">V5R04_03565</name>
</gene>
<organism evidence="1">
    <name type="scientific">Jonesiaceae bacterium BS-20</name>
    <dbReference type="NCBI Taxonomy" id="3120821"/>
    <lineage>
        <taxon>Bacteria</taxon>
        <taxon>Bacillati</taxon>
        <taxon>Actinomycetota</taxon>
        <taxon>Actinomycetes</taxon>
        <taxon>Micrococcales</taxon>
        <taxon>Jonesiaceae</taxon>
    </lineage>
</organism>
<accession>A0AAU7DYG4</accession>
<reference evidence="1" key="1">
    <citation type="submission" date="2024-02" db="EMBL/GenBank/DDBJ databases">
        <title>Tomenella chthoni gen. nov. sp. nov., a member of the family Jonesiaceae isolated from bat guano.</title>
        <authorList>
            <person name="Miller S.L."/>
            <person name="King J."/>
            <person name="Sankaranarayanan K."/>
            <person name="Lawson P.A."/>
        </authorList>
    </citation>
    <scope>NUCLEOTIDE SEQUENCE</scope>
    <source>
        <strain evidence="1">BS-20</strain>
    </source>
</reference>